<dbReference type="InterPro" id="IPR030373">
    <property type="entry name" value="PABS_CS"/>
</dbReference>
<dbReference type="PROSITE" id="PS51006">
    <property type="entry name" value="PABS_2"/>
    <property type="match status" value="1"/>
</dbReference>
<dbReference type="Pfam" id="PF01564">
    <property type="entry name" value="Spermine_synth"/>
    <property type="match status" value="1"/>
</dbReference>
<dbReference type="GO" id="GO:0008295">
    <property type="term" value="P:spermidine biosynthetic process"/>
    <property type="evidence" value="ECO:0007669"/>
    <property type="project" value="TreeGrafter"/>
</dbReference>
<dbReference type="InterPro" id="IPR035246">
    <property type="entry name" value="Spermidine_synt_N"/>
</dbReference>
<keyword evidence="3" id="KW-0620">Polyamine biosynthesis</keyword>
<gene>
    <name evidence="6" type="ORF">CDEB00056_LOCUS18291</name>
</gene>
<dbReference type="PANTHER" id="PTHR11558:SF11">
    <property type="entry name" value="SPERMIDINE SYNTHASE"/>
    <property type="match status" value="1"/>
</dbReference>
<feature type="signal peptide" evidence="4">
    <location>
        <begin position="1"/>
        <end position="23"/>
    </location>
</feature>
<comment type="similarity">
    <text evidence="1">Belongs to the spermidine/spermine synthase family.</text>
</comment>
<evidence type="ECO:0000256" key="4">
    <source>
        <dbReference type="SAM" id="SignalP"/>
    </source>
</evidence>
<dbReference type="GO" id="GO:0005829">
    <property type="term" value="C:cytosol"/>
    <property type="evidence" value="ECO:0007669"/>
    <property type="project" value="TreeGrafter"/>
</dbReference>
<dbReference type="CDD" id="cd02440">
    <property type="entry name" value="AdoMet_MTases"/>
    <property type="match status" value="1"/>
</dbReference>
<evidence type="ECO:0000256" key="2">
    <source>
        <dbReference type="ARBA" id="ARBA00022679"/>
    </source>
</evidence>
<reference evidence="6" key="1">
    <citation type="submission" date="2021-01" db="EMBL/GenBank/DDBJ databases">
        <authorList>
            <person name="Corre E."/>
            <person name="Pelletier E."/>
            <person name="Niang G."/>
            <person name="Scheremetjew M."/>
            <person name="Finn R."/>
            <person name="Kale V."/>
            <person name="Holt S."/>
            <person name="Cochrane G."/>
            <person name="Meng A."/>
            <person name="Brown T."/>
            <person name="Cohen L."/>
        </authorList>
    </citation>
    <scope>NUCLEOTIDE SEQUENCE</scope>
    <source>
        <strain evidence="6">MM31A-1</strain>
    </source>
</reference>
<dbReference type="InterPro" id="IPR030374">
    <property type="entry name" value="PABS"/>
</dbReference>
<keyword evidence="4" id="KW-0732">Signal</keyword>
<evidence type="ECO:0000256" key="1">
    <source>
        <dbReference type="ARBA" id="ARBA00007867"/>
    </source>
</evidence>
<dbReference type="PANTHER" id="PTHR11558">
    <property type="entry name" value="SPERMIDINE/SPERMINE SYNTHASE"/>
    <property type="match status" value="1"/>
</dbReference>
<dbReference type="InterPro" id="IPR037163">
    <property type="entry name" value="Spermidine_synt_N_sf"/>
</dbReference>
<dbReference type="AlphaFoldDB" id="A0A7S3QD62"/>
<evidence type="ECO:0000256" key="3">
    <source>
        <dbReference type="PROSITE-ProRule" id="PRU00354"/>
    </source>
</evidence>
<evidence type="ECO:0000313" key="6">
    <source>
        <dbReference type="EMBL" id="CAE0473438.1"/>
    </source>
</evidence>
<keyword evidence="2 3" id="KW-0808">Transferase</keyword>
<sequence length="399" mass="45275">MRLNHSFLSTFLTLYAALINTNANANANAETTSTSTSTKIIAEEEHEIGYIQSLKLQIPPLESVTSEFQQIEIYESKHYGKVFVLDECLQLTEKDAPHYNEMLAHIPIMEYIIMSMNMKKQKRIGSETQTETRMDMKPLKVLVIGGGDGYVVAELLKHSFVESIDHVELDQGVIDVSSDHFPWAKDLWKNEKVHLHIEDGAKFVQQKANALSESESTSESYGYDIIIQDSSDPFFYEDDGSLTILPSNVLYSDQHFQALFQLLQPNDGILMFQAETYNIPSNLEVIKEWRGTLDNIGFRNARYGTISIPTYPTGQIGFYVANARAADANADTECTTDDKSSDGRTCIGNHSSSLLASEEFDMKTVTKYFEQMIGKTKYYHPKIHRSAFDLPLWVEEYIY</sequence>
<dbReference type="EMBL" id="HBIO01023806">
    <property type="protein sequence ID" value="CAE0473438.1"/>
    <property type="molecule type" value="Transcribed_RNA"/>
</dbReference>
<name>A0A7S3QD62_9STRA</name>
<feature type="active site" description="Proton acceptor" evidence="3">
    <location>
        <position position="229"/>
    </location>
</feature>
<dbReference type="Pfam" id="PF17284">
    <property type="entry name" value="Spermine_synt_N"/>
    <property type="match status" value="1"/>
</dbReference>
<evidence type="ECO:0000259" key="5">
    <source>
        <dbReference type="PROSITE" id="PS51006"/>
    </source>
</evidence>
<dbReference type="GO" id="GO:0004766">
    <property type="term" value="F:spermidine synthase activity"/>
    <property type="evidence" value="ECO:0007669"/>
    <property type="project" value="TreeGrafter"/>
</dbReference>
<proteinExistence type="inferred from homology"/>
<dbReference type="Gene3D" id="2.30.140.10">
    <property type="entry name" value="Spermidine synthase, tetramerisation domain"/>
    <property type="match status" value="1"/>
</dbReference>
<dbReference type="Gene3D" id="3.40.50.150">
    <property type="entry name" value="Vaccinia Virus protein VP39"/>
    <property type="match status" value="1"/>
</dbReference>
<feature type="chain" id="PRO_5030783360" description="PABS domain-containing protein" evidence="4">
    <location>
        <begin position="24"/>
        <end position="399"/>
    </location>
</feature>
<dbReference type="PROSITE" id="PS01330">
    <property type="entry name" value="PABS_1"/>
    <property type="match status" value="1"/>
</dbReference>
<feature type="domain" description="PABS" evidence="5">
    <location>
        <begin position="39"/>
        <end position="323"/>
    </location>
</feature>
<accession>A0A7S3QD62</accession>
<dbReference type="InterPro" id="IPR001045">
    <property type="entry name" value="Spermi_synthase"/>
</dbReference>
<dbReference type="HAMAP" id="MF_00198">
    <property type="entry name" value="Spermidine_synth"/>
    <property type="match status" value="1"/>
</dbReference>
<dbReference type="SUPFAM" id="SSF53335">
    <property type="entry name" value="S-adenosyl-L-methionine-dependent methyltransferases"/>
    <property type="match status" value="1"/>
</dbReference>
<dbReference type="InterPro" id="IPR029063">
    <property type="entry name" value="SAM-dependent_MTases_sf"/>
</dbReference>
<protein>
    <recommendedName>
        <fullName evidence="5">PABS domain-containing protein</fullName>
    </recommendedName>
</protein>
<organism evidence="6">
    <name type="scientific">Chaetoceros debilis</name>
    <dbReference type="NCBI Taxonomy" id="122233"/>
    <lineage>
        <taxon>Eukaryota</taxon>
        <taxon>Sar</taxon>
        <taxon>Stramenopiles</taxon>
        <taxon>Ochrophyta</taxon>
        <taxon>Bacillariophyta</taxon>
        <taxon>Coscinodiscophyceae</taxon>
        <taxon>Chaetocerotophycidae</taxon>
        <taxon>Chaetocerotales</taxon>
        <taxon>Chaetocerotaceae</taxon>
        <taxon>Chaetoceros</taxon>
    </lineage>
</organism>